<keyword evidence="1" id="KW-0805">Transcription regulation</keyword>
<name>A0A1Y2FJH2_9BASI</name>
<protein>
    <submittedName>
        <fullName evidence="4">Uncharacterized protein</fullName>
    </submittedName>
</protein>
<comment type="caution">
    <text evidence="4">The sequence shown here is derived from an EMBL/GenBank/DDBJ whole genome shotgun (WGS) entry which is preliminary data.</text>
</comment>
<evidence type="ECO:0000256" key="2">
    <source>
        <dbReference type="ARBA" id="ARBA00023163"/>
    </source>
</evidence>
<proteinExistence type="predicted"/>
<evidence type="ECO:0000256" key="3">
    <source>
        <dbReference type="ARBA" id="ARBA00023170"/>
    </source>
</evidence>
<sequence>MLLVVLASNASSFQVLWSIFFSRVINFASKVTSFPSISLKLFSVLVRNCWMVVLRA</sequence>
<dbReference type="InterPro" id="IPR035500">
    <property type="entry name" value="NHR-like_dom_sf"/>
</dbReference>
<accession>A0A1Y2FJH2</accession>
<dbReference type="EMBL" id="MCGR01000018">
    <property type="protein sequence ID" value="ORY84122.1"/>
    <property type="molecule type" value="Genomic_DNA"/>
</dbReference>
<reference evidence="4 5" key="1">
    <citation type="submission" date="2016-07" db="EMBL/GenBank/DDBJ databases">
        <title>Pervasive Adenine N6-methylation of Active Genes in Fungi.</title>
        <authorList>
            <consortium name="DOE Joint Genome Institute"/>
            <person name="Mondo S.J."/>
            <person name="Dannebaum R.O."/>
            <person name="Kuo R.C."/>
            <person name="Labutti K."/>
            <person name="Haridas S."/>
            <person name="Kuo A."/>
            <person name="Salamov A."/>
            <person name="Ahrendt S.R."/>
            <person name="Lipzen A."/>
            <person name="Sullivan W."/>
            <person name="Andreopoulos W.B."/>
            <person name="Clum A."/>
            <person name="Lindquist E."/>
            <person name="Daum C."/>
            <person name="Ramamoorthy G.K."/>
            <person name="Gryganskyi A."/>
            <person name="Culley D."/>
            <person name="Magnuson J.K."/>
            <person name="James T.Y."/>
            <person name="O'Malley M.A."/>
            <person name="Stajich J.E."/>
            <person name="Spatafora J.W."/>
            <person name="Visel A."/>
            <person name="Grigoriev I.V."/>
        </authorList>
    </citation>
    <scope>NUCLEOTIDE SEQUENCE [LARGE SCALE GENOMIC DNA]</scope>
    <source>
        <strain evidence="4 5">62-1032</strain>
    </source>
</reference>
<dbReference type="Proteomes" id="UP000193467">
    <property type="component" value="Unassembled WGS sequence"/>
</dbReference>
<gene>
    <name evidence="4" type="ORF">BCR35DRAFT_303185</name>
</gene>
<evidence type="ECO:0000313" key="5">
    <source>
        <dbReference type="Proteomes" id="UP000193467"/>
    </source>
</evidence>
<keyword evidence="5" id="KW-1185">Reference proteome</keyword>
<dbReference type="SUPFAM" id="SSF48508">
    <property type="entry name" value="Nuclear receptor ligand-binding domain"/>
    <property type="match status" value="1"/>
</dbReference>
<evidence type="ECO:0000256" key="1">
    <source>
        <dbReference type="ARBA" id="ARBA00023015"/>
    </source>
</evidence>
<dbReference type="InParanoid" id="A0A1Y2FJH2"/>
<dbReference type="AlphaFoldDB" id="A0A1Y2FJH2"/>
<keyword evidence="2" id="KW-0804">Transcription</keyword>
<evidence type="ECO:0000313" key="4">
    <source>
        <dbReference type="EMBL" id="ORY84122.1"/>
    </source>
</evidence>
<keyword evidence="3" id="KW-0675">Receptor</keyword>
<organism evidence="4 5">
    <name type="scientific">Leucosporidium creatinivorum</name>
    <dbReference type="NCBI Taxonomy" id="106004"/>
    <lineage>
        <taxon>Eukaryota</taxon>
        <taxon>Fungi</taxon>
        <taxon>Dikarya</taxon>
        <taxon>Basidiomycota</taxon>
        <taxon>Pucciniomycotina</taxon>
        <taxon>Microbotryomycetes</taxon>
        <taxon>Leucosporidiales</taxon>
        <taxon>Leucosporidium</taxon>
    </lineage>
</organism>